<dbReference type="Pfam" id="PF03795">
    <property type="entry name" value="YCII"/>
    <property type="match status" value="1"/>
</dbReference>
<dbReference type="InterPro" id="IPR011008">
    <property type="entry name" value="Dimeric_a/b-barrel"/>
</dbReference>
<dbReference type="PROSITE" id="PS51257">
    <property type="entry name" value="PROKAR_LIPOPROTEIN"/>
    <property type="match status" value="1"/>
</dbReference>
<comment type="similarity">
    <text evidence="1">Belongs to the YciI family.</text>
</comment>
<evidence type="ECO:0000256" key="1">
    <source>
        <dbReference type="ARBA" id="ARBA00007689"/>
    </source>
</evidence>
<proteinExistence type="inferred from homology"/>
<feature type="region of interest" description="Disordered" evidence="2">
    <location>
        <begin position="25"/>
        <end position="55"/>
    </location>
</feature>
<protein>
    <recommendedName>
        <fullName evidence="4">YCII-related domain-containing protein</fullName>
    </recommendedName>
</protein>
<sequence>MPPRQTRSSSLVPTLAAALLLAGCAASGPSSPAERCPEAPAQPAPAAAAPAAPAADGPMEFEKYELVLLRRGPRANEIPEAELAAIQKAHIAHLDKMAEEGAIVAAGPFDDQSDDSFRGLALYRVGSVEEARALAEQDPAVKAGRLRVEVMTWMTAKGYVTFPKAKPRKP</sequence>
<keyword evidence="6" id="KW-1185">Reference proteome</keyword>
<dbReference type="Gene3D" id="3.30.70.1060">
    <property type="entry name" value="Dimeric alpha+beta barrel"/>
    <property type="match status" value="1"/>
</dbReference>
<organism evidence="5 6">
    <name type="scientific">Polyangium jinanense</name>
    <dbReference type="NCBI Taxonomy" id="2829994"/>
    <lineage>
        <taxon>Bacteria</taxon>
        <taxon>Pseudomonadati</taxon>
        <taxon>Myxococcota</taxon>
        <taxon>Polyangia</taxon>
        <taxon>Polyangiales</taxon>
        <taxon>Polyangiaceae</taxon>
        <taxon>Polyangium</taxon>
    </lineage>
</organism>
<evidence type="ECO:0000313" key="5">
    <source>
        <dbReference type="EMBL" id="MDC3988626.1"/>
    </source>
</evidence>
<feature type="domain" description="YCII-related" evidence="4">
    <location>
        <begin position="81"/>
        <end position="153"/>
    </location>
</feature>
<dbReference type="InterPro" id="IPR005545">
    <property type="entry name" value="YCII"/>
</dbReference>
<accession>A0A9X4AYC8</accession>
<dbReference type="RefSeq" id="WP_272428396.1">
    <property type="nucleotide sequence ID" value="NZ_JAGTJJ010000078.1"/>
</dbReference>
<comment type="caution">
    <text evidence="5">The sequence shown here is derived from an EMBL/GenBank/DDBJ whole genome shotgun (WGS) entry which is preliminary data.</text>
</comment>
<evidence type="ECO:0000313" key="6">
    <source>
        <dbReference type="Proteomes" id="UP001151081"/>
    </source>
</evidence>
<reference evidence="5 6" key="1">
    <citation type="submission" date="2021-04" db="EMBL/GenBank/DDBJ databases">
        <title>Genome analysis of Polyangium sp.</title>
        <authorList>
            <person name="Li Y."/>
            <person name="Wang J."/>
        </authorList>
    </citation>
    <scope>NUCLEOTIDE SEQUENCE [LARGE SCALE GENOMIC DNA]</scope>
    <source>
        <strain evidence="5 6">SDU14</strain>
    </source>
</reference>
<keyword evidence="3" id="KW-0732">Signal</keyword>
<evidence type="ECO:0000256" key="2">
    <source>
        <dbReference type="SAM" id="MobiDB-lite"/>
    </source>
</evidence>
<gene>
    <name evidence="5" type="ORF">KEG57_49630</name>
</gene>
<dbReference type="Proteomes" id="UP001151081">
    <property type="component" value="Unassembled WGS sequence"/>
</dbReference>
<dbReference type="AlphaFoldDB" id="A0A9X4AYC8"/>
<dbReference type="SUPFAM" id="SSF54909">
    <property type="entry name" value="Dimeric alpha+beta barrel"/>
    <property type="match status" value="1"/>
</dbReference>
<dbReference type="EMBL" id="JAGTJJ010000078">
    <property type="protein sequence ID" value="MDC3988626.1"/>
    <property type="molecule type" value="Genomic_DNA"/>
</dbReference>
<name>A0A9X4AYC8_9BACT</name>
<evidence type="ECO:0000259" key="4">
    <source>
        <dbReference type="Pfam" id="PF03795"/>
    </source>
</evidence>
<evidence type="ECO:0000256" key="3">
    <source>
        <dbReference type="SAM" id="SignalP"/>
    </source>
</evidence>
<feature type="chain" id="PRO_5040836026" description="YCII-related domain-containing protein" evidence="3">
    <location>
        <begin position="33"/>
        <end position="170"/>
    </location>
</feature>
<feature type="signal peptide" evidence="3">
    <location>
        <begin position="1"/>
        <end position="32"/>
    </location>
</feature>